<feature type="compositionally biased region" description="Polar residues" evidence="11">
    <location>
        <begin position="804"/>
        <end position="821"/>
    </location>
</feature>
<dbReference type="PANTHER" id="PTHR12231">
    <property type="entry name" value="CTX-RELATED TYPE I TRANSMEMBRANE PROTEIN"/>
    <property type="match status" value="1"/>
</dbReference>
<dbReference type="SMART" id="SM00409">
    <property type="entry name" value="IG"/>
    <property type="match status" value="5"/>
</dbReference>
<feature type="signal peptide" evidence="13">
    <location>
        <begin position="1"/>
        <end position="23"/>
    </location>
</feature>
<evidence type="ECO:0000256" key="10">
    <source>
        <dbReference type="ARBA" id="ARBA00023319"/>
    </source>
</evidence>
<evidence type="ECO:0000256" key="4">
    <source>
        <dbReference type="ARBA" id="ARBA00022737"/>
    </source>
</evidence>
<dbReference type="Pfam" id="PF13927">
    <property type="entry name" value="Ig_3"/>
    <property type="match status" value="3"/>
</dbReference>
<evidence type="ECO:0000259" key="15">
    <source>
        <dbReference type="PROSITE" id="PS50853"/>
    </source>
</evidence>
<feature type="domain" description="Ig-like" evidence="14">
    <location>
        <begin position="141"/>
        <end position="211"/>
    </location>
</feature>
<dbReference type="InterPro" id="IPR036116">
    <property type="entry name" value="FN3_sf"/>
</dbReference>
<feature type="domain" description="Fibronectin type-III" evidence="15">
    <location>
        <begin position="606"/>
        <end position="716"/>
    </location>
</feature>
<sequence>MRTRNVQQLMLLVFLQLFQVILAQEPRLLIQPDGQISKSLGETVYVSCRAEVSDPNLVTEMRWTGPGSNEIPNYDRTIEIIEDGPGSLGLYIQKLREEDTGTYNCSAVYAGNQNLMSSIQVMSFVKIDFGDTPSHQTPIVGTDALIKCLVTSSPSPVIDWLKDGRPLRTDERHIIQQDGVLVRGITEGDEGVYRCRARVALLGALDSRDIQVEVYVPPKITTRPQDTSGVEKEAVTFQCVAEGKPAPKYSWVDDQSRPLGGQEGYYVDEVKGELTVLDLRPDQAGTYRCTATNPAGNDVAEAQLRVLTKPKLEQFLNITVPVAGNAEFRCVFSGDPRPNISFQKETSVEPFYDGINSDARIEVEQTVDDYGNSVGIMKISDVKRSDDGLYTCTGSSGGGETIGWGHITVQFAPTFEKQPTDEFWSWEQEKVNLTCVASSIPNATIQWYIRNEEIPQRDPNLRVLALGPTGVLEVNPLDNSYFGTYTCQATNELGVVNHDVTLKQVHKPGPVTSVKVDKITATTITWRILEPHDNGGRPITSFLVQYKLRNMAWDDAEASSWTKGSAYTLERLLPKEHYVFRFAAKNEVGISEWSGEKSEQMPEVTVPEEPLIFVNDEGVNFVPYTDHYDLQWKTPLDNGDPINYFTVIYYQVVEDGSGGWKTLGAKIEKTVEFPGVTTYQIQKLRPDTHYRIELRAHNSIGYSSPAELVIKTAHDPHAPVSDDAPGTASNHLSNRATGSPAGAPYTEPTLGIGIVVGIVIIGALVLLIILDLVCFFCRDAGVTASLVKAVASKEKDKEAMIDNVKNNSNGFSKGSDSSPLDSQEKDKEPSETTPMIHGRIETLPEVITINNNQHKRSADARPGLSISLQRLNDVRGTWSKNRNNFPNEFVYQNCKKSPDYQQNLSPVTPTKEMLAWNREARPISMTAMRTSQSTEFFKSLNDITEDGDHPHQCGNSMGLQNRRVQSQGNLLDDQSNVERKSILSRPTGPPPRVPQAPKKAPPPLPSRSSKTQLSTKNLAAVSYEKGLDYSSDFKSNFLPEGHTRSNRSNAHIYVAVPPNDVRNRFYNTTSSHLVAAGNYPNGYTSDASSSSMYAGSGIIPQPPRVAHQIAPYQKFQDAANSHKILEEVRSTDSDMYQIVDFAPNLLVEAAKLDSQSPQRSSFKPTNLNDFPTQHFVPAPSSHLSSYKPTTKSMYDLNRLNYTVAMPQPPNSLPMEVPRLGTRPANRHISPAFSMLELNLNRIPKGYGQGSSQKPSAL</sequence>
<feature type="domain" description="Fibronectin type-III" evidence="15">
    <location>
        <begin position="510"/>
        <end position="604"/>
    </location>
</feature>
<feature type="region of interest" description="Disordered" evidence="11">
    <location>
        <begin position="969"/>
        <end position="1016"/>
    </location>
</feature>
<evidence type="ECO:0000313" key="18">
    <source>
        <dbReference type="RefSeq" id="XP_047738433.1"/>
    </source>
</evidence>
<keyword evidence="3 13" id="KW-0732">Signal</keyword>
<dbReference type="Gene3D" id="2.60.40.10">
    <property type="entry name" value="Immunoglobulins"/>
    <property type="match status" value="7"/>
</dbReference>
<dbReference type="PROSITE" id="PS50853">
    <property type="entry name" value="FN3"/>
    <property type="match status" value="2"/>
</dbReference>
<evidence type="ECO:0000256" key="12">
    <source>
        <dbReference type="SAM" id="Phobius"/>
    </source>
</evidence>
<dbReference type="FunFam" id="2.60.40.10:FF:000032">
    <property type="entry name" value="palladin isoform X1"/>
    <property type="match status" value="1"/>
</dbReference>
<dbReference type="AlphaFoldDB" id="A0A979FMZ8"/>
<gene>
    <name evidence="17 18" type="primary">LOC108671363</name>
</gene>
<evidence type="ECO:0000256" key="1">
    <source>
        <dbReference type="ARBA" id="ARBA00004167"/>
    </source>
</evidence>
<dbReference type="GO" id="GO:0007155">
    <property type="term" value="P:cell adhesion"/>
    <property type="evidence" value="ECO:0007669"/>
    <property type="project" value="UniProtKB-KW"/>
</dbReference>
<dbReference type="RefSeq" id="XP_047738431.1">
    <property type="nucleotide sequence ID" value="XM_047882475.1"/>
</dbReference>
<feature type="domain" description="Ig-like" evidence="14">
    <location>
        <begin position="26"/>
        <end position="123"/>
    </location>
</feature>
<dbReference type="OrthoDB" id="10056271at2759"/>
<dbReference type="SUPFAM" id="SSF49265">
    <property type="entry name" value="Fibronectin type III"/>
    <property type="match status" value="1"/>
</dbReference>
<dbReference type="GO" id="GO:0043005">
    <property type="term" value="C:neuron projection"/>
    <property type="evidence" value="ECO:0007669"/>
    <property type="project" value="TreeGrafter"/>
</dbReference>
<feature type="compositionally biased region" description="Pro residues" evidence="11">
    <location>
        <begin position="987"/>
        <end position="1005"/>
    </location>
</feature>
<reference evidence="17 18" key="1">
    <citation type="submission" date="2025-04" db="UniProtKB">
        <authorList>
            <consortium name="RefSeq"/>
        </authorList>
    </citation>
    <scope>IDENTIFICATION</scope>
    <source>
        <tissue evidence="17 18">Whole organism</tissue>
    </source>
</reference>
<comment type="subcellular location">
    <subcellularLocation>
        <location evidence="1">Membrane</location>
        <topology evidence="1">Single-pass membrane protein</topology>
    </subcellularLocation>
</comment>
<evidence type="ECO:0000256" key="2">
    <source>
        <dbReference type="ARBA" id="ARBA00022692"/>
    </source>
</evidence>
<evidence type="ECO:0000256" key="11">
    <source>
        <dbReference type="SAM" id="MobiDB-lite"/>
    </source>
</evidence>
<feature type="chain" id="PRO_5044697479" evidence="13">
    <location>
        <begin position="24"/>
        <end position="1257"/>
    </location>
</feature>
<dbReference type="PRINTS" id="PR01838">
    <property type="entry name" value="NCAMFAMILY"/>
</dbReference>
<dbReference type="GeneID" id="108671363"/>
<dbReference type="InterPro" id="IPR007110">
    <property type="entry name" value="Ig-like_dom"/>
</dbReference>
<dbReference type="InterPro" id="IPR003598">
    <property type="entry name" value="Ig_sub2"/>
</dbReference>
<evidence type="ECO:0000256" key="8">
    <source>
        <dbReference type="ARBA" id="ARBA00023157"/>
    </source>
</evidence>
<dbReference type="InterPro" id="IPR013098">
    <property type="entry name" value="Ig_I-set"/>
</dbReference>
<feature type="compositionally biased region" description="Polar residues" evidence="11">
    <location>
        <begin position="727"/>
        <end position="737"/>
    </location>
</feature>
<feature type="domain" description="Ig-like" evidence="14">
    <location>
        <begin position="413"/>
        <end position="503"/>
    </location>
</feature>
<dbReference type="InterPro" id="IPR051170">
    <property type="entry name" value="Neural/epithelial_adhesion"/>
</dbReference>
<dbReference type="CDD" id="cd00063">
    <property type="entry name" value="FN3"/>
    <property type="match status" value="2"/>
</dbReference>
<dbReference type="SMART" id="SM00408">
    <property type="entry name" value="IGc2"/>
    <property type="match status" value="5"/>
</dbReference>
<dbReference type="GO" id="GO:0005886">
    <property type="term" value="C:plasma membrane"/>
    <property type="evidence" value="ECO:0007669"/>
    <property type="project" value="UniProtKB-ARBA"/>
</dbReference>
<feature type="region of interest" description="Disordered" evidence="11">
    <location>
        <begin position="801"/>
        <end position="838"/>
    </location>
</feature>
<feature type="transmembrane region" description="Helical" evidence="12">
    <location>
        <begin position="750"/>
        <end position="776"/>
    </location>
</feature>
<dbReference type="InterPro" id="IPR013151">
    <property type="entry name" value="Immunoglobulin_dom"/>
</dbReference>
<feature type="region of interest" description="Disordered" evidence="11">
    <location>
        <begin position="719"/>
        <end position="740"/>
    </location>
</feature>
<dbReference type="OMA" id="AGWYECK"/>
<evidence type="ECO:0000259" key="14">
    <source>
        <dbReference type="PROSITE" id="PS50835"/>
    </source>
</evidence>
<keyword evidence="8" id="KW-1015">Disulfide bond</keyword>
<dbReference type="Pfam" id="PF00041">
    <property type="entry name" value="fn3"/>
    <property type="match status" value="2"/>
</dbReference>
<dbReference type="InterPro" id="IPR009138">
    <property type="entry name" value="Neural_cell_adh"/>
</dbReference>
<evidence type="ECO:0000313" key="16">
    <source>
        <dbReference type="Proteomes" id="UP000694843"/>
    </source>
</evidence>
<evidence type="ECO:0000256" key="6">
    <source>
        <dbReference type="ARBA" id="ARBA00022989"/>
    </source>
</evidence>
<keyword evidence="16" id="KW-1185">Reference proteome</keyword>
<dbReference type="GO" id="GO:0030154">
    <property type="term" value="P:cell differentiation"/>
    <property type="evidence" value="ECO:0007669"/>
    <property type="project" value="UniProtKB-ARBA"/>
</dbReference>
<dbReference type="SMART" id="SM00060">
    <property type="entry name" value="FN3"/>
    <property type="match status" value="2"/>
</dbReference>
<proteinExistence type="predicted"/>
<evidence type="ECO:0000256" key="9">
    <source>
        <dbReference type="ARBA" id="ARBA00023180"/>
    </source>
</evidence>
<dbReference type="Pfam" id="PF00047">
    <property type="entry name" value="ig"/>
    <property type="match status" value="1"/>
</dbReference>
<dbReference type="PROSITE" id="PS50835">
    <property type="entry name" value="IG_LIKE"/>
    <property type="match status" value="5"/>
</dbReference>
<evidence type="ECO:0000256" key="13">
    <source>
        <dbReference type="SAM" id="SignalP"/>
    </source>
</evidence>
<keyword evidence="2 12" id="KW-0812">Transmembrane</keyword>
<keyword evidence="10" id="KW-0393">Immunoglobulin domain</keyword>
<evidence type="ECO:0000313" key="17">
    <source>
        <dbReference type="RefSeq" id="XP_047738431.1"/>
    </source>
</evidence>
<dbReference type="PANTHER" id="PTHR12231:SF269">
    <property type="entry name" value="FASCILIN 2-LIKE PROTEIN"/>
    <property type="match status" value="1"/>
</dbReference>
<dbReference type="RefSeq" id="XP_047738433.1">
    <property type="nucleotide sequence ID" value="XM_047882477.1"/>
</dbReference>
<feature type="domain" description="Ig-like" evidence="14">
    <location>
        <begin position="218"/>
        <end position="305"/>
    </location>
</feature>
<dbReference type="SUPFAM" id="SSF48726">
    <property type="entry name" value="Immunoglobulin"/>
    <property type="match status" value="5"/>
</dbReference>
<keyword evidence="6 12" id="KW-1133">Transmembrane helix</keyword>
<keyword evidence="4" id="KW-0677">Repeat</keyword>
<dbReference type="Proteomes" id="UP000694843">
    <property type="component" value="Unplaced"/>
</dbReference>
<evidence type="ECO:0000256" key="3">
    <source>
        <dbReference type="ARBA" id="ARBA00022729"/>
    </source>
</evidence>
<feature type="domain" description="Ig-like" evidence="14">
    <location>
        <begin position="310"/>
        <end position="393"/>
    </location>
</feature>
<dbReference type="GO" id="GO:0009653">
    <property type="term" value="P:anatomical structure morphogenesis"/>
    <property type="evidence" value="ECO:0007669"/>
    <property type="project" value="UniProtKB-ARBA"/>
</dbReference>
<dbReference type="Pfam" id="PF07679">
    <property type="entry name" value="I-set"/>
    <property type="match status" value="1"/>
</dbReference>
<dbReference type="InterPro" id="IPR036179">
    <property type="entry name" value="Ig-like_dom_sf"/>
</dbReference>
<dbReference type="InterPro" id="IPR013783">
    <property type="entry name" value="Ig-like_fold"/>
</dbReference>
<dbReference type="InterPro" id="IPR003961">
    <property type="entry name" value="FN3_dom"/>
</dbReference>
<keyword evidence="5" id="KW-0130">Cell adhesion</keyword>
<name>A0A979FMZ8_HYAAZ</name>
<organism evidence="16 17">
    <name type="scientific">Hyalella azteca</name>
    <name type="common">Amphipod</name>
    <dbReference type="NCBI Taxonomy" id="294128"/>
    <lineage>
        <taxon>Eukaryota</taxon>
        <taxon>Metazoa</taxon>
        <taxon>Ecdysozoa</taxon>
        <taxon>Arthropoda</taxon>
        <taxon>Crustacea</taxon>
        <taxon>Multicrustacea</taxon>
        <taxon>Malacostraca</taxon>
        <taxon>Eumalacostraca</taxon>
        <taxon>Peracarida</taxon>
        <taxon>Amphipoda</taxon>
        <taxon>Senticaudata</taxon>
        <taxon>Talitrida</taxon>
        <taxon>Talitroidea</taxon>
        <taxon>Hyalellidae</taxon>
        <taxon>Hyalella</taxon>
    </lineage>
</organism>
<accession>A0A979FMZ8</accession>
<dbReference type="InterPro" id="IPR003599">
    <property type="entry name" value="Ig_sub"/>
</dbReference>
<evidence type="ECO:0000256" key="5">
    <source>
        <dbReference type="ARBA" id="ARBA00022889"/>
    </source>
</evidence>
<dbReference type="CDD" id="cd00096">
    <property type="entry name" value="Ig"/>
    <property type="match status" value="1"/>
</dbReference>
<evidence type="ECO:0000256" key="7">
    <source>
        <dbReference type="ARBA" id="ARBA00023136"/>
    </source>
</evidence>
<protein>
    <submittedName>
        <fullName evidence="17 18">Fasciclin-2 isoform X1</fullName>
    </submittedName>
</protein>
<keyword evidence="7 12" id="KW-0472">Membrane</keyword>
<keyword evidence="9" id="KW-0325">Glycoprotein</keyword>